<dbReference type="CDD" id="cd06467">
    <property type="entry name" value="p23_NUDC_like"/>
    <property type="match status" value="1"/>
</dbReference>
<dbReference type="InterPro" id="IPR037895">
    <property type="entry name" value="NUDCD1"/>
</dbReference>
<dbReference type="PROSITE" id="PS51203">
    <property type="entry name" value="CS"/>
    <property type="match status" value="1"/>
</dbReference>
<dbReference type="HOGENOM" id="CLU_021010_1_0_1"/>
<evidence type="ECO:0000256" key="1">
    <source>
        <dbReference type="ARBA" id="ARBA00004123"/>
    </source>
</evidence>
<proteinExistence type="predicted"/>
<evidence type="ECO:0000313" key="7">
    <source>
        <dbReference type="Proteomes" id="UP000015103"/>
    </source>
</evidence>
<dbReference type="InterPro" id="IPR008978">
    <property type="entry name" value="HSP20-like_chaperone"/>
</dbReference>
<dbReference type="GO" id="GO:0005737">
    <property type="term" value="C:cytoplasm"/>
    <property type="evidence" value="ECO:0007669"/>
    <property type="project" value="UniProtKB-SubCell"/>
</dbReference>
<dbReference type="PANTHER" id="PTHR21664:SF1">
    <property type="entry name" value="NUDC DOMAIN-CONTAINING PROTEIN 1"/>
    <property type="match status" value="1"/>
</dbReference>
<dbReference type="GO" id="GO:0005634">
    <property type="term" value="C:nucleus"/>
    <property type="evidence" value="ECO:0007669"/>
    <property type="project" value="UniProtKB-SubCell"/>
</dbReference>
<dbReference type="InParanoid" id="T1I144"/>
<protein>
    <recommendedName>
        <fullName evidence="3">NudC domain-containing protein 1</fullName>
    </recommendedName>
</protein>
<dbReference type="EnsemblMetazoa" id="RPRC010014-RA">
    <property type="protein sequence ID" value="RPRC010014-PA"/>
    <property type="gene ID" value="RPRC010014"/>
</dbReference>
<evidence type="ECO:0000256" key="2">
    <source>
        <dbReference type="ARBA" id="ARBA00004496"/>
    </source>
</evidence>
<name>T1I144_RHOPR</name>
<dbReference type="PANTHER" id="PTHR21664">
    <property type="entry name" value="CHRONIC MYELOGENOUS LEUKEMIA TUMOR ANTIGEN 66"/>
    <property type="match status" value="1"/>
</dbReference>
<dbReference type="Gene3D" id="2.60.40.790">
    <property type="match status" value="1"/>
</dbReference>
<keyword evidence="7" id="KW-1185">Reference proteome</keyword>
<comment type="subcellular location">
    <subcellularLocation>
        <location evidence="2">Cytoplasm</location>
    </subcellularLocation>
    <subcellularLocation>
        <location evidence="1">Nucleus</location>
    </subcellularLocation>
</comment>
<sequence>FDMIRTNELRVDRSLLIDNFETYKLSLEKFPISKENIPGGVRTKQPNDNQYSFLHHKEFSLHNHLYGDKWNENGIYLITSEGSVKRALINLQTERIFKLDDVWEFPYQYNSNRCNFNASVTFPTSHLAVVSDGIGYLYIVDTSDRTNPTQWKTLYCEEVLVSYSLLEDQKSDNSRKLHCVLHLIETTGESKTPRRSSGYETVLKWIVFKEGSGSSWDKILLCEFRGHGSPDYVALEKGCQGLYLISDAEFQVANTAKIPLLSDEQNGTCSEPDYHWQQTKEDVKVWFTTPDAIEKTDVRVSATFNFLDIALKDTSFLSGTLCQRIDPELTLWTLNNSKVVVEMQKVEPGVVWTNLLKNSSKVGKEVINEEFVAEIHEKLAHLCSENEVKKSIHSYTAMLNSGEMEECDAFGETRFLSRFQAINSKITHKVILGSEQWLFSVQLTSDELPAFCIRRDVDGILWQPVQPQMDNDIFQCTHIHTFPALGYIAASRQDKKFLLTPSSKSYVAIINTRGHVIVFRKTNLSSGSVLRNRKTSTTTDSLFVQNLVNLETNSQVVGAVASDQYLFVLTSDELIMVNIK</sequence>
<evidence type="ECO:0000256" key="4">
    <source>
        <dbReference type="ARBA" id="ARBA00022490"/>
    </source>
</evidence>
<evidence type="ECO:0000256" key="3">
    <source>
        <dbReference type="ARBA" id="ARBA00018915"/>
    </source>
</evidence>
<evidence type="ECO:0000313" key="6">
    <source>
        <dbReference type="EnsemblMetazoa" id="RPRC010014-PA"/>
    </source>
</evidence>
<dbReference type="STRING" id="13249.T1I144"/>
<dbReference type="SUPFAM" id="SSF49764">
    <property type="entry name" value="HSP20-like chaperones"/>
    <property type="match status" value="1"/>
</dbReference>
<keyword evidence="4" id="KW-0963">Cytoplasm</keyword>
<dbReference type="Pfam" id="PF04969">
    <property type="entry name" value="CS"/>
    <property type="match status" value="1"/>
</dbReference>
<dbReference type="FunCoup" id="T1I144">
    <property type="interactions" value="1362"/>
</dbReference>
<dbReference type="Proteomes" id="UP000015103">
    <property type="component" value="Unassembled WGS sequence"/>
</dbReference>
<accession>T1I144</accession>
<reference evidence="6" key="1">
    <citation type="submission" date="2015-05" db="UniProtKB">
        <authorList>
            <consortium name="EnsemblMetazoa"/>
        </authorList>
    </citation>
    <scope>IDENTIFICATION</scope>
</reference>
<dbReference type="VEuPathDB" id="VectorBase:RPRC010014"/>
<dbReference type="EMBL" id="ACPB03016551">
    <property type="status" value="NOT_ANNOTATED_CDS"/>
    <property type="molecule type" value="Genomic_DNA"/>
</dbReference>
<evidence type="ECO:0000256" key="5">
    <source>
        <dbReference type="ARBA" id="ARBA00023242"/>
    </source>
</evidence>
<keyword evidence="5" id="KW-0539">Nucleus</keyword>
<dbReference type="AlphaFoldDB" id="T1I144"/>
<dbReference type="OMA" id="DTRFVHH"/>
<dbReference type="InterPro" id="IPR007052">
    <property type="entry name" value="CS_dom"/>
</dbReference>
<organism evidence="6 7">
    <name type="scientific">Rhodnius prolixus</name>
    <name type="common">Triatomid bug</name>
    <dbReference type="NCBI Taxonomy" id="13249"/>
    <lineage>
        <taxon>Eukaryota</taxon>
        <taxon>Metazoa</taxon>
        <taxon>Ecdysozoa</taxon>
        <taxon>Arthropoda</taxon>
        <taxon>Hexapoda</taxon>
        <taxon>Insecta</taxon>
        <taxon>Pterygota</taxon>
        <taxon>Neoptera</taxon>
        <taxon>Paraneoptera</taxon>
        <taxon>Hemiptera</taxon>
        <taxon>Heteroptera</taxon>
        <taxon>Panheteroptera</taxon>
        <taxon>Cimicomorpha</taxon>
        <taxon>Reduviidae</taxon>
        <taxon>Triatominae</taxon>
        <taxon>Rhodnius</taxon>
    </lineage>
</organism>
<dbReference type="eggNOG" id="KOG4379">
    <property type="taxonomic scope" value="Eukaryota"/>
</dbReference>